<dbReference type="InterPro" id="IPR036291">
    <property type="entry name" value="NAD(P)-bd_dom_sf"/>
</dbReference>
<evidence type="ECO:0000259" key="1">
    <source>
        <dbReference type="Pfam" id="PF01370"/>
    </source>
</evidence>
<dbReference type="PANTHER" id="PTHR12126">
    <property type="entry name" value="NADH-UBIQUINONE OXIDOREDUCTASE 39 KDA SUBUNIT-RELATED"/>
    <property type="match status" value="1"/>
</dbReference>
<dbReference type="Gene3D" id="3.40.50.720">
    <property type="entry name" value="NAD(P)-binding Rossmann-like Domain"/>
    <property type="match status" value="1"/>
</dbReference>
<dbReference type="GO" id="GO:0044877">
    <property type="term" value="F:protein-containing complex binding"/>
    <property type="evidence" value="ECO:0007669"/>
    <property type="project" value="TreeGrafter"/>
</dbReference>
<dbReference type="AlphaFoldDB" id="A0A6B2R0D2"/>
<dbReference type="CDD" id="cd05271">
    <property type="entry name" value="NDUFA9_like_SDR_a"/>
    <property type="match status" value="1"/>
</dbReference>
<gene>
    <name evidence="2" type="ORF">G3I67_07360</name>
</gene>
<sequence length="304" mass="32882">MRILVIGGTGFVGRAVVSRLVAAGHDVRVPTRRLAHARELLVFPTVTVIRADVHDDATLSNLIGDSDVVINLPGLLHSRPGKPYGPDFDRVHVQLPRRVAQACLQFGVKRLVHVSALGADIHGPSQYLRSKAAGEAAIVEVFAGQDQSGWTIMRPSVIFGPGDRFMNMFAELARYFPVLPLAGAGARMQPVYVGDVAQAIVNVLTQPACAGMTYPLVGPRVYTLGELVGLAAKWSGHPRKVWNMPMSIGRLQALMFECLPGEPLMSRDNLDSLRVANVSPDSLSTDLGIISTPLEQIAPQYLRK</sequence>
<feature type="domain" description="NAD-dependent epimerase/dehydratase" evidence="1">
    <location>
        <begin position="3"/>
        <end position="208"/>
    </location>
</feature>
<organism evidence="2">
    <name type="scientific">Sheuella amnicola</name>
    <dbReference type="NCBI Taxonomy" id="2707330"/>
    <lineage>
        <taxon>Bacteria</taxon>
        <taxon>Pseudomonadati</taxon>
        <taxon>Pseudomonadota</taxon>
        <taxon>Betaproteobacteria</taxon>
        <taxon>Burkholderiales</taxon>
        <taxon>Alcaligenaceae</taxon>
        <taxon>Sheuella</taxon>
    </lineage>
</organism>
<dbReference type="InterPro" id="IPR001509">
    <property type="entry name" value="Epimerase_deHydtase"/>
</dbReference>
<reference evidence="2" key="1">
    <citation type="submission" date="2020-02" db="EMBL/GenBank/DDBJ databases">
        <authorList>
            <person name="Chen W.-M."/>
        </authorList>
    </citation>
    <scope>NUCLEOTIDE SEQUENCE</scope>
    <source>
        <strain evidence="2">NBD-18</strain>
    </source>
</reference>
<dbReference type="InterPro" id="IPR051207">
    <property type="entry name" value="ComplexI_NDUFA9_subunit"/>
</dbReference>
<dbReference type="RefSeq" id="WP_163653537.1">
    <property type="nucleotide sequence ID" value="NZ_JAAGRN010000004.1"/>
</dbReference>
<name>A0A6B2R0D2_9BURK</name>
<dbReference type="Pfam" id="PF01370">
    <property type="entry name" value="Epimerase"/>
    <property type="match status" value="1"/>
</dbReference>
<protein>
    <submittedName>
        <fullName evidence="2">Complex I NDUFA9 subunit family protein</fullName>
    </submittedName>
</protein>
<comment type="caution">
    <text evidence="2">The sequence shown here is derived from an EMBL/GenBank/DDBJ whole genome shotgun (WGS) entry which is preliminary data.</text>
</comment>
<dbReference type="EMBL" id="JAAGRN010000004">
    <property type="protein sequence ID" value="NDY83044.1"/>
    <property type="molecule type" value="Genomic_DNA"/>
</dbReference>
<dbReference type="SUPFAM" id="SSF51735">
    <property type="entry name" value="NAD(P)-binding Rossmann-fold domains"/>
    <property type="match status" value="1"/>
</dbReference>
<proteinExistence type="predicted"/>
<evidence type="ECO:0000313" key="2">
    <source>
        <dbReference type="EMBL" id="NDY83044.1"/>
    </source>
</evidence>
<dbReference type="PANTHER" id="PTHR12126:SF11">
    <property type="entry name" value="NADH DEHYDROGENASE [UBIQUINONE] 1 ALPHA SUBCOMPLEX SUBUNIT 9, MITOCHONDRIAL"/>
    <property type="match status" value="1"/>
</dbReference>
<accession>A0A6B2R0D2</accession>